<reference evidence="2 3" key="1">
    <citation type="submission" date="2017-03" db="EMBL/GenBank/DDBJ databases">
        <authorList>
            <person name="Afonso C.L."/>
            <person name="Miller P.J."/>
            <person name="Scott M.A."/>
            <person name="Spackman E."/>
            <person name="Goraichik I."/>
            <person name="Dimitrov K.M."/>
            <person name="Suarez D.L."/>
            <person name="Swayne D.E."/>
        </authorList>
    </citation>
    <scope>NUCLEOTIDE SEQUENCE [LARGE SCALE GENOMIC DNA]</scope>
    <source>
        <strain evidence="2 3">CECT 7971</strain>
    </source>
</reference>
<keyword evidence="3" id="KW-1185">Reference proteome</keyword>
<dbReference type="InterPro" id="IPR000014">
    <property type="entry name" value="PAS"/>
</dbReference>
<dbReference type="CDD" id="cd00130">
    <property type="entry name" value="PAS"/>
    <property type="match status" value="1"/>
</dbReference>
<evidence type="ECO:0000313" key="3">
    <source>
        <dbReference type="Proteomes" id="UP000193307"/>
    </source>
</evidence>
<dbReference type="Pfam" id="PF08447">
    <property type="entry name" value="PAS_3"/>
    <property type="match status" value="1"/>
</dbReference>
<dbReference type="Proteomes" id="UP000193307">
    <property type="component" value="Unassembled WGS sequence"/>
</dbReference>
<sequence>MTFQRKSSAFQVNLNEVQFDYDELLFSCTDDRGVISSGNDVFQQVSGFNWEELSGAPHKIVRHPEMPKGIFHIMWERIQNGLPTGAYILNRRKDGVPYWVFAVIAPINGGYLSVRLKPSSMLFDQVRDFYKEILVQEEEGLSAEESAALILTGLTKMGFEDYFSFGTQALTLEMKARDEVLKRARHKLPVALEAMSAQLVELGDEQERLFNFFEAIRGIPSNMRIVASRLEPAGGPISAISQNYRLMTDEVQRHLNGLKVSRGSETISATVSQSVDSVLFLVSTSQLLKELKGLNTLPGLKTGDANDTESGGDLREALLLQYSRDSGKALTDVSNQVVGLARSSKDLRQLVAGLDSIRVLCRVEAGRLKANSAALTPVIDQLDKFHKEIDQSLKRILMHADKISVQLEVALANSSISLDKRRVR</sequence>
<dbReference type="InterPro" id="IPR013655">
    <property type="entry name" value="PAS_fold_3"/>
</dbReference>
<gene>
    <name evidence="2" type="primary">aer</name>
    <name evidence="2" type="ORF">PAM7971_03318</name>
</gene>
<accession>A0A1Y5TMK7</accession>
<dbReference type="STRING" id="658057.SAMN04488032_11382"/>
<organism evidence="2 3">
    <name type="scientific">Pacificibacter marinus</name>
    <dbReference type="NCBI Taxonomy" id="658057"/>
    <lineage>
        <taxon>Bacteria</taxon>
        <taxon>Pseudomonadati</taxon>
        <taxon>Pseudomonadota</taxon>
        <taxon>Alphaproteobacteria</taxon>
        <taxon>Rhodobacterales</taxon>
        <taxon>Roseobacteraceae</taxon>
        <taxon>Pacificibacter</taxon>
    </lineage>
</organism>
<proteinExistence type="predicted"/>
<dbReference type="SUPFAM" id="SSF55785">
    <property type="entry name" value="PYP-like sensor domain (PAS domain)"/>
    <property type="match status" value="1"/>
</dbReference>
<keyword evidence="2" id="KW-0675">Receptor</keyword>
<dbReference type="NCBIfam" id="TIGR00229">
    <property type="entry name" value="sensory_box"/>
    <property type="match status" value="1"/>
</dbReference>
<feature type="domain" description="PAS fold-3" evidence="1">
    <location>
        <begin position="39"/>
        <end position="108"/>
    </location>
</feature>
<evidence type="ECO:0000313" key="2">
    <source>
        <dbReference type="EMBL" id="SLN63707.1"/>
    </source>
</evidence>
<dbReference type="EMBL" id="FWFW01000013">
    <property type="protein sequence ID" value="SLN63707.1"/>
    <property type="molecule type" value="Genomic_DNA"/>
</dbReference>
<protein>
    <submittedName>
        <fullName evidence="2">Aerotaxis receptor</fullName>
    </submittedName>
</protein>
<dbReference type="InterPro" id="IPR035965">
    <property type="entry name" value="PAS-like_dom_sf"/>
</dbReference>
<name>A0A1Y5TMK7_9RHOB</name>
<dbReference type="AlphaFoldDB" id="A0A1Y5TMK7"/>
<dbReference type="Gene3D" id="3.30.450.20">
    <property type="entry name" value="PAS domain"/>
    <property type="match status" value="1"/>
</dbReference>
<dbReference type="OrthoDB" id="266313at2"/>
<evidence type="ECO:0000259" key="1">
    <source>
        <dbReference type="Pfam" id="PF08447"/>
    </source>
</evidence>
<dbReference type="RefSeq" id="WP_085850406.1">
    <property type="nucleotide sequence ID" value="NZ_FNZV01000013.1"/>
</dbReference>